<evidence type="ECO:0000313" key="4">
    <source>
        <dbReference type="Proteomes" id="UP000287969"/>
    </source>
</evidence>
<sequence length="209" mass="22826">MNLTDKSCVEFTEILASKSPVPGGGAASALVGAVGTALGSMVCNLTIGKKKYAEFEGKLNDILSRAEKLQEDLMKMVNEDAKYFLPLSKAYSMPKDTEEQIISKEQALQRGLKDACKIPVSIIELSYESIKIHEDLVDNCSKLAISDVGVGVQCLKAAIIGAELNVMINIKLIKDEDYINKIKDKIEPLVKDGIKICDDVYNKVLKSIL</sequence>
<dbReference type="Gene3D" id="1.20.120.680">
    <property type="entry name" value="Formiminotetrahydrofolate cyclodeaminase monomer, up-and-down helical bundle"/>
    <property type="match status" value="1"/>
</dbReference>
<dbReference type="GO" id="GO:0003824">
    <property type="term" value="F:catalytic activity"/>
    <property type="evidence" value="ECO:0007669"/>
    <property type="project" value="InterPro"/>
</dbReference>
<name>A0A410QEQ4_9FIRM</name>
<reference evidence="4" key="1">
    <citation type="submission" date="2019-01" db="EMBL/GenBank/DDBJ databases">
        <title>Draft genomes of a novel of Sporanaerobacter strains.</title>
        <authorList>
            <person name="Ma S."/>
        </authorList>
    </citation>
    <scope>NUCLEOTIDE SEQUENCE [LARGE SCALE GENOMIC DNA]</scope>
    <source>
        <strain evidence="4">NJN-17</strain>
    </source>
</reference>
<dbReference type="SUPFAM" id="SSF101262">
    <property type="entry name" value="Methenyltetrahydrofolate cyclohydrolase-like"/>
    <property type="match status" value="1"/>
</dbReference>
<evidence type="ECO:0000256" key="1">
    <source>
        <dbReference type="SAM" id="Coils"/>
    </source>
</evidence>
<dbReference type="InterPro" id="IPR007044">
    <property type="entry name" value="Cyclodeamin/CycHdrlase"/>
</dbReference>
<evidence type="ECO:0000259" key="2">
    <source>
        <dbReference type="Pfam" id="PF04961"/>
    </source>
</evidence>
<feature type="domain" description="Cyclodeaminase/cyclohydrolase" evidence="2">
    <location>
        <begin position="8"/>
        <end position="187"/>
    </location>
</feature>
<feature type="coiled-coil region" evidence="1">
    <location>
        <begin position="52"/>
        <end position="79"/>
    </location>
</feature>
<dbReference type="Pfam" id="PF04961">
    <property type="entry name" value="FTCD_C"/>
    <property type="match status" value="1"/>
</dbReference>
<keyword evidence="4" id="KW-1185">Reference proteome</keyword>
<proteinExistence type="predicted"/>
<keyword evidence="1" id="KW-0175">Coiled coil</keyword>
<dbReference type="RefSeq" id="WP_071139967.1">
    <property type="nucleotide sequence ID" value="NZ_CP035282.1"/>
</dbReference>
<accession>A0A410QEQ4</accession>
<dbReference type="Proteomes" id="UP000287969">
    <property type="component" value="Chromosome"/>
</dbReference>
<dbReference type="KEGG" id="spoa:EQM13_13220"/>
<gene>
    <name evidence="3" type="ORF">EQM13_13220</name>
</gene>
<protein>
    <submittedName>
        <fullName evidence="3">Sugar ABC transporter substrate-binding protein</fullName>
    </submittedName>
</protein>
<organism evidence="3 4">
    <name type="scientific">Acidilutibacter cellobiosedens</name>
    <dbReference type="NCBI Taxonomy" id="2507161"/>
    <lineage>
        <taxon>Bacteria</taxon>
        <taxon>Bacillati</taxon>
        <taxon>Bacillota</taxon>
        <taxon>Tissierellia</taxon>
        <taxon>Tissierellales</taxon>
        <taxon>Acidilutibacteraceae</taxon>
        <taxon>Acidilutibacter</taxon>
    </lineage>
</organism>
<dbReference type="AlphaFoldDB" id="A0A410QEQ4"/>
<evidence type="ECO:0000313" key="3">
    <source>
        <dbReference type="EMBL" id="QAT62457.1"/>
    </source>
</evidence>
<dbReference type="EMBL" id="CP035282">
    <property type="protein sequence ID" value="QAT62457.1"/>
    <property type="molecule type" value="Genomic_DNA"/>
</dbReference>
<dbReference type="OrthoDB" id="7959174at2"/>
<dbReference type="InterPro" id="IPR036178">
    <property type="entry name" value="Formintransfe-cycloase-like_sf"/>
</dbReference>